<reference evidence="3 4" key="1">
    <citation type="submission" date="2020-09" db="EMBL/GenBank/DDBJ databases">
        <title>Draft genome of Gelidibacter salicanalis PAMC21136.</title>
        <authorList>
            <person name="Park H."/>
        </authorList>
    </citation>
    <scope>NUCLEOTIDE SEQUENCE [LARGE SCALE GENOMIC DNA]</scope>
    <source>
        <strain evidence="3 4">PAMC21136</strain>
    </source>
</reference>
<evidence type="ECO:0000256" key="2">
    <source>
        <dbReference type="ARBA" id="ARBA00022679"/>
    </source>
</evidence>
<sequence>MIRFNKISKDEAVKVTVESIVKGHHNVTYKGIRAVKCPFDYLMYQMILWEVKPDLVIEIGTNKGGGALYIADLLDLIGKGELHTIDIVNIIDPKIKEHHRIKYFDVGWEAYDINLANGFEKILIIEDASHQYIDTIGILNKFHHIVSKDSYFIIEDGIINELGLEKEFKGGPLKAIREFLTTHPEYTVDRKWCDMFGKNGTFNVNGYLKKNI</sequence>
<evidence type="ECO:0000313" key="4">
    <source>
        <dbReference type="Proteomes" id="UP000662373"/>
    </source>
</evidence>
<dbReference type="SUPFAM" id="SSF53335">
    <property type="entry name" value="S-adenosyl-L-methionine-dependent methyltransferases"/>
    <property type="match status" value="1"/>
</dbReference>
<dbReference type="GO" id="GO:0008168">
    <property type="term" value="F:methyltransferase activity"/>
    <property type="evidence" value="ECO:0007669"/>
    <property type="project" value="UniProtKB-KW"/>
</dbReference>
<proteinExistence type="predicted"/>
<dbReference type="GO" id="GO:0032259">
    <property type="term" value="P:methylation"/>
    <property type="evidence" value="ECO:0007669"/>
    <property type="project" value="UniProtKB-KW"/>
</dbReference>
<dbReference type="PANTHER" id="PTHR40048">
    <property type="entry name" value="RHAMNOSYL O-METHYLTRANSFERASE"/>
    <property type="match status" value="1"/>
</dbReference>
<dbReference type="Gene3D" id="3.40.50.150">
    <property type="entry name" value="Vaccinia Virus protein VP39"/>
    <property type="match status" value="1"/>
</dbReference>
<accession>A0A934KNK8</accession>
<dbReference type="InterPro" id="IPR007072">
    <property type="entry name" value="RNMT_CmcI"/>
</dbReference>
<evidence type="ECO:0000256" key="1">
    <source>
        <dbReference type="ARBA" id="ARBA00022603"/>
    </source>
</evidence>
<comment type="caution">
    <text evidence="3">The sequence shown here is derived from an EMBL/GenBank/DDBJ whole genome shotgun (WGS) entry which is preliminary data.</text>
</comment>
<organism evidence="3 4">
    <name type="scientific">Gelidibacter salicanalis</name>
    <dbReference type="NCBI Taxonomy" id="291193"/>
    <lineage>
        <taxon>Bacteria</taxon>
        <taxon>Pseudomonadati</taxon>
        <taxon>Bacteroidota</taxon>
        <taxon>Flavobacteriia</taxon>
        <taxon>Flavobacteriales</taxon>
        <taxon>Flavobacteriaceae</taxon>
        <taxon>Gelidibacter</taxon>
    </lineage>
</organism>
<dbReference type="RefSeq" id="WP_199598419.1">
    <property type="nucleotide sequence ID" value="NZ_JAEHJZ010000017.1"/>
</dbReference>
<dbReference type="GO" id="GO:0005886">
    <property type="term" value="C:plasma membrane"/>
    <property type="evidence" value="ECO:0007669"/>
    <property type="project" value="TreeGrafter"/>
</dbReference>
<dbReference type="Pfam" id="PF04989">
    <property type="entry name" value="RMNT_CmcI"/>
    <property type="match status" value="1"/>
</dbReference>
<dbReference type="PANTHER" id="PTHR40048:SF1">
    <property type="entry name" value="RHAMNOSYL O-METHYLTRANSFERASE"/>
    <property type="match status" value="1"/>
</dbReference>
<name>A0A934KNK8_9FLAO</name>
<evidence type="ECO:0008006" key="5">
    <source>
        <dbReference type="Google" id="ProtNLM"/>
    </source>
</evidence>
<dbReference type="GO" id="GO:0071770">
    <property type="term" value="P:DIM/DIP cell wall layer assembly"/>
    <property type="evidence" value="ECO:0007669"/>
    <property type="project" value="TreeGrafter"/>
</dbReference>
<gene>
    <name evidence="3" type="ORF">JEM65_07975</name>
</gene>
<keyword evidence="4" id="KW-1185">Reference proteome</keyword>
<dbReference type="GO" id="GO:0008610">
    <property type="term" value="P:lipid biosynthetic process"/>
    <property type="evidence" value="ECO:0007669"/>
    <property type="project" value="InterPro"/>
</dbReference>
<protein>
    <recommendedName>
        <fullName evidence="5">Rhamnosyl O-methyltransferase</fullName>
    </recommendedName>
</protein>
<keyword evidence="1" id="KW-0489">Methyltransferase</keyword>
<dbReference type="Proteomes" id="UP000662373">
    <property type="component" value="Unassembled WGS sequence"/>
</dbReference>
<dbReference type="EMBL" id="JAEHJZ010000017">
    <property type="protein sequence ID" value="MBJ7880584.1"/>
    <property type="molecule type" value="Genomic_DNA"/>
</dbReference>
<evidence type="ECO:0000313" key="3">
    <source>
        <dbReference type="EMBL" id="MBJ7880584.1"/>
    </source>
</evidence>
<keyword evidence="2" id="KW-0808">Transferase</keyword>
<dbReference type="InterPro" id="IPR029063">
    <property type="entry name" value="SAM-dependent_MTases_sf"/>
</dbReference>
<dbReference type="AlphaFoldDB" id="A0A934KNK8"/>